<dbReference type="InterPro" id="IPR020846">
    <property type="entry name" value="MFS_dom"/>
</dbReference>
<feature type="transmembrane region" description="Helical" evidence="6">
    <location>
        <begin position="78"/>
        <end position="97"/>
    </location>
</feature>
<evidence type="ECO:0000256" key="6">
    <source>
        <dbReference type="SAM" id="Phobius"/>
    </source>
</evidence>
<evidence type="ECO:0000313" key="8">
    <source>
        <dbReference type="EMBL" id="GAA4627950.1"/>
    </source>
</evidence>
<evidence type="ECO:0000256" key="5">
    <source>
        <dbReference type="SAM" id="MobiDB-lite"/>
    </source>
</evidence>
<dbReference type="RefSeq" id="WP_345432635.1">
    <property type="nucleotide sequence ID" value="NZ_BAABHK010000005.1"/>
</dbReference>
<dbReference type="Gene3D" id="1.20.1720.10">
    <property type="entry name" value="Multidrug resistance protein D"/>
    <property type="match status" value="1"/>
</dbReference>
<dbReference type="InterPro" id="IPR036259">
    <property type="entry name" value="MFS_trans_sf"/>
</dbReference>
<evidence type="ECO:0000256" key="1">
    <source>
        <dbReference type="ARBA" id="ARBA00004651"/>
    </source>
</evidence>
<feature type="transmembrane region" description="Helical" evidence="6">
    <location>
        <begin position="333"/>
        <end position="352"/>
    </location>
</feature>
<feature type="transmembrane region" description="Helical" evidence="6">
    <location>
        <begin position="300"/>
        <end position="321"/>
    </location>
</feature>
<dbReference type="Proteomes" id="UP001501442">
    <property type="component" value="Unassembled WGS sequence"/>
</dbReference>
<dbReference type="CDD" id="cd17321">
    <property type="entry name" value="MFS_MMR_MDR_like"/>
    <property type="match status" value="1"/>
</dbReference>
<evidence type="ECO:0000259" key="7">
    <source>
        <dbReference type="PROSITE" id="PS50850"/>
    </source>
</evidence>
<feature type="transmembrane region" description="Helical" evidence="6">
    <location>
        <begin position="202"/>
        <end position="221"/>
    </location>
</feature>
<feature type="transmembrane region" description="Helical" evidence="6">
    <location>
        <begin position="136"/>
        <end position="159"/>
    </location>
</feature>
<feature type="region of interest" description="Disordered" evidence="5">
    <location>
        <begin position="446"/>
        <end position="476"/>
    </location>
</feature>
<feature type="transmembrane region" description="Helical" evidence="6">
    <location>
        <begin position="47"/>
        <end position="66"/>
    </location>
</feature>
<dbReference type="PANTHER" id="PTHR42718:SF39">
    <property type="entry name" value="ACTINORHODIN TRANSPORTER-RELATED"/>
    <property type="match status" value="1"/>
</dbReference>
<comment type="caution">
    <text evidence="8">The sequence shown here is derived from an EMBL/GenBank/DDBJ whole genome shotgun (WGS) entry which is preliminary data.</text>
</comment>
<feature type="transmembrane region" description="Helical" evidence="6">
    <location>
        <begin position="274"/>
        <end position="294"/>
    </location>
</feature>
<evidence type="ECO:0000256" key="3">
    <source>
        <dbReference type="ARBA" id="ARBA00022989"/>
    </source>
</evidence>
<accession>A0ABP8UFE8</accession>
<organism evidence="8 9">
    <name type="scientific">Actinoallomurus vinaceus</name>
    <dbReference type="NCBI Taxonomy" id="1080074"/>
    <lineage>
        <taxon>Bacteria</taxon>
        <taxon>Bacillati</taxon>
        <taxon>Actinomycetota</taxon>
        <taxon>Actinomycetes</taxon>
        <taxon>Streptosporangiales</taxon>
        <taxon>Thermomonosporaceae</taxon>
        <taxon>Actinoallomurus</taxon>
    </lineage>
</organism>
<proteinExistence type="predicted"/>
<keyword evidence="2 6" id="KW-0812">Transmembrane</keyword>
<dbReference type="PANTHER" id="PTHR42718">
    <property type="entry name" value="MAJOR FACILITATOR SUPERFAMILY MULTIDRUG TRANSPORTER MFSC"/>
    <property type="match status" value="1"/>
</dbReference>
<name>A0ABP8UFE8_9ACTN</name>
<dbReference type="InterPro" id="IPR011701">
    <property type="entry name" value="MFS"/>
</dbReference>
<feature type="transmembrane region" description="Helical" evidence="6">
    <location>
        <begin position="171"/>
        <end position="190"/>
    </location>
</feature>
<keyword evidence="9" id="KW-1185">Reference proteome</keyword>
<feature type="compositionally biased region" description="Low complexity" evidence="5">
    <location>
        <begin position="460"/>
        <end position="476"/>
    </location>
</feature>
<feature type="transmembrane region" description="Helical" evidence="6">
    <location>
        <begin position="422"/>
        <end position="442"/>
    </location>
</feature>
<sequence length="476" mass="48935">MPLSTRERTGVLLGTLLTGQTMASMDGSIVAVALPSIQRDLGANGAALQLIVSGYLLTLGVLIVTGARLGDLLGHRRVFLWGLSGFTAASLLCGLAPSAPALVGARFVQAGAAALLIPQVFSLIQLRFADVALRRAIGLYSMVLALGVALGQILGGLIVGADLFGLSWRPAFLINVPVGVVLVLTGVRTLPRAPRVRRRLDLTGVVLLSAAMTAIVAPLVFGREYGWRPWTWASLVAGLALTTVFVGWERLLARRGGLPLLDLGVLRPRGVKPGLITCVLVMGCYTAFLFAFTLNLQERLGVGPLGAGLTFVPYAAGFAALSLSWGKLRVHGWLPVAGPLLFAAVAAIIAAVGWSYALLPLLVAAGAGHAAGYSPMIARLSTAVGPERASALSALNSTGPMLASVTAIAGLGSVYLTAGLGWTLTLVAVLLVLSAASALRAAGTLSRTHAPRHSTEPDVGRATAPPTGAATASRPT</sequence>
<keyword evidence="4 6" id="KW-0472">Membrane</keyword>
<reference evidence="9" key="1">
    <citation type="journal article" date="2019" name="Int. J. Syst. Evol. Microbiol.">
        <title>The Global Catalogue of Microorganisms (GCM) 10K type strain sequencing project: providing services to taxonomists for standard genome sequencing and annotation.</title>
        <authorList>
            <consortium name="The Broad Institute Genomics Platform"/>
            <consortium name="The Broad Institute Genome Sequencing Center for Infectious Disease"/>
            <person name="Wu L."/>
            <person name="Ma J."/>
        </authorList>
    </citation>
    <scope>NUCLEOTIDE SEQUENCE [LARGE SCALE GENOMIC DNA]</scope>
    <source>
        <strain evidence="9">JCM 17939</strain>
    </source>
</reference>
<evidence type="ECO:0000256" key="2">
    <source>
        <dbReference type="ARBA" id="ARBA00022692"/>
    </source>
</evidence>
<dbReference type="Pfam" id="PF07690">
    <property type="entry name" value="MFS_1"/>
    <property type="match status" value="1"/>
</dbReference>
<feature type="domain" description="Major facilitator superfamily (MFS) profile" evidence="7">
    <location>
        <begin position="12"/>
        <end position="446"/>
    </location>
</feature>
<comment type="subcellular location">
    <subcellularLocation>
        <location evidence="1">Cell membrane</location>
        <topology evidence="1">Multi-pass membrane protein</topology>
    </subcellularLocation>
</comment>
<protein>
    <submittedName>
        <fullName evidence="8">MFS transporter</fullName>
    </submittedName>
</protein>
<dbReference type="PROSITE" id="PS50850">
    <property type="entry name" value="MFS"/>
    <property type="match status" value="1"/>
</dbReference>
<feature type="transmembrane region" description="Helical" evidence="6">
    <location>
        <begin position="103"/>
        <end position="124"/>
    </location>
</feature>
<feature type="transmembrane region" description="Helical" evidence="6">
    <location>
        <begin position="233"/>
        <end position="253"/>
    </location>
</feature>
<dbReference type="EMBL" id="BAABHK010000005">
    <property type="protein sequence ID" value="GAA4627950.1"/>
    <property type="molecule type" value="Genomic_DNA"/>
</dbReference>
<evidence type="ECO:0000313" key="9">
    <source>
        <dbReference type="Proteomes" id="UP001501442"/>
    </source>
</evidence>
<evidence type="ECO:0000256" key="4">
    <source>
        <dbReference type="ARBA" id="ARBA00023136"/>
    </source>
</evidence>
<gene>
    <name evidence="8" type="ORF">GCM10023196_042290</name>
</gene>
<keyword evidence="3 6" id="KW-1133">Transmembrane helix</keyword>
<dbReference type="SUPFAM" id="SSF103473">
    <property type="entry name" value="MFS general substrate transporter"/>
    <property type="match status" value="1"/>
</dbReference>